<dbReference type="Proteomes" id="UP000053647">
    <property type="component" value="Unassembled WGS sequence"/>
</dbReference>
<keyword evidence="2" id="KW-1185">Reference proteome</keyword>
<evidence type="ECO:0000313" key="2">
    <source>
        <dbReference type="Proteomes" id="UP000053647"/>
    </source>
</evidence>
<proteinExistence type="predicted"/>
<organism evidence="1 2">
    <name type="scientific">Paxillus involutus ATCC 200175</name>
    <dbReference type="NCBI Taxonomy" id="664439"/>
    <lineage>
        <taxon>Eukaryota</taxon>
        <taxon>Fungi</taxon>
        <taxon>Dikarya</taxon>
        <taxon>Basidiomycota</taxon>
        <taxon>Agaricomycotina</taxon>
        <taxon>Agaricomycetes</taxon>
        <taxon>Agaricomycetidae</taxon>
        <taxon>Boletales</taxon>
        <taxon>Paxilineae</taxon>
        <taxon>Paxillaceae</taxon>
        <taxon>Paxillus</taxon>
    </lineage>
</organism>
<reference evidence="1 2" key="1">
    <citation type="submission" date="2014-06" db="EMBL/GenBank/DDBJ databases">
        <authorList>
            <consortium name="DOE Joint Genome Institute"/>
            <person name="Kuo A."/>
            <person name="Kohler A."/>
            <person name="Nagy L.G."/>
            <person name="Floudas D."/>
            <person name="Copeland A."/>
            <person name="Barry K.W."/>
            <person name="Cichocki N."/>
            <person name="Veneault-Fourrey C."/>
            <person name="LaButti K."/>
            <person name="Lindquist E.A."/>
            <person name="Lipzen A."/>
            <person name="Lundell T."/>
            <person name="Morin E."/>
            <person name="Murat C."/>
            <person name="Sun H."/>
            <person name="Tunlid A."/>
            <person name="Henrissat B."/>
            <person name="Grigoriev I.V."/>
            <person name="Hibbett D.S."/>
            <person name="Martin F."/>
            <person name="Nordberg H.P."/>
            <person name="Cantor M.N."/>
            <person name="Hua S.X."/>
        </authorList>
    </citation>
    <scope>NUCLEOTIDE SEQUENCE [LARGE SCALE GENOMIC DNA]</scope>
    <source>
        <strain evidence="1 2">ATCC 200175</strain>
    </source>
</reference>
<accession>A0A0C9TBD2</accession>
<name>A0A0C9TBD2_PAXIN</name>
<dbReference type="OrthoDB" id="3262083at2759"/>
<gene>
    <name evidence="1" type="ORF">PAXINDRAFT_159023</name>
</gene>
<reference evidence="2" key="2">
    <citation type="submission" date="2015-01" db="EMBL/GenBank/DDBJ databases">
        <title>Evolutionary Origins and Diversification of the Mycorrhizal Mutualists.</title>
        <authorList>
            <consortium name="DOE Joint Genome Institute"/>
            <consortium name="Mycorrhizal Genomics Consortium"/>
            <person name="Kohler A."/>
            <person name="Kuo A."/>
            <person name="Nagy L.G."/>
            <person name="Floudas D."/>
            <person name="Copeland A."/>
            <person name="Barry K.W."/>
            <person name="Cichocki N."/>
            <person name="Veneault-Fourrey C."/>
            <person name="LaButti K."/>
            <person name="Lindquist E.A."/>
            <person name="Lipzen A."/>
            <person name="Lundell T."/>
            <person name="Morin E."/>
            <person name="Murat C."/>
            <person name="Riley R."/>
            <person name="Ohm R."/>
            <person name="Sun H."/>
            <person name="Tunlid A."/>
            <person name="Henrissat B."/>
            <person name="Grigoriev I.V."/>
            <person name="Hibbett D.S."/>
            <person name="Martin F."/>
        </authorList>
    </citation>
    <scope>NUCLEOTIDE SEQUENCE [LARGE SCALE GENOMIC DNA]</scope>
    <source>
        <strain evidence="2">ATCC 200175</strain>
    </source>
</reference>
<protein>
    <submittedName>
        <fullName evidence="1">Uncharacterized protein</fullName>
    </submittedName>
</protein>
<dbReference type="AlphaFoldDB" id="A0A0C9TBD2"/>
<dbReference type="HOGENOM" id="CLU_092517_2_0_1"/>
<evidence type="ECO:0000313" key="1">
    <source>
        <dbReference type="EMBL" id="KIJ05512.1"/>
    </source>
</evidence>
<dbReference type="EMBL" id="KN820925">
    <property type="protein sequence ID" value="KIJ05512.1"/>
    <property type="molecule type" value="Genomic_DNA"/>
</dbReference>
<sequence length="165" mass="19428">MRLMGQLEHGLYIDDCDHIHPDVINQYHIREQVAADEQGWEDEEIAAHLEQDQESNFHHAAVRVPRRIDPFKDAPDSFSVFEETLQHVRNEGHMLIGYGLHPDEWETDEYPSFEHIRSGRHAHKELRIALPDMIWRPRAILWGQALDIMDRMFAMLDEQQAELGE</sequence>